<dbReference type="Pfam" id="PF00004">
    <property type="entry name" value="AAA"/>
    <property type="match status" value="1"/>
</dbReference>
<dbReference type="GO" id="GO:0016887">
    <property type="term" value="F:ATP hydrolysis activity"/>
    <property type="evidence" value="ECO:0007669"/>
    <property type="project" value="UniProtKB-UniRule"/>
</dbReference>
<feature type="coiled-coil region" evidence="9">
    <location>
        <begin position="14"/>
        <end position="62"/>
    </location>
</feature>
<evidence type="ECO:0000256" key="6">
    <source>
        <dbReference type="ARBA" id="ARBA00022942"/>
    </source>
</evidence>
<dbReference type="PROSITE" id="PS00674">
    <property type="entry name" value="AAA"/>
    <property type="match status" value="1"/>
</dbReference>
<evidence type="ECO:0000256" key="8">
    <source>
        <dbReference type="ARBA" id="ARBA00023186"/>
    </source>
</evidence>
<evidence type="ECO:0000256" key="9">
    <source>
        <dbReference type="HAMAP-Rule" id="MF_00553"/>
    </source>
</evidence>
<keyword evidence="4 9" id="KW-0547">Nucleotide-binding</keyword>
<comment type="subcellular location">
    <subcellularLocation>
        <location evidence="1 9">Cytoplasm</location>
    </subcellularLocation>
</comment>
<evidence type="ECO:0000256" key="4">
    <source>
        <dbReference type="ARBA" id="ARBA00022741"/>
    </source>
</evidence>
<dbReference type="Pfam" id="PF17862">
    <property type="entry name" value="AAA_lid_3"/>
    <property type="match status" value="1"/>
</dbReference>
<evidence type="ECO:0000313" key="15">
    <source>
        <dbReference type="Proteomes" id="UP000278475"/>
    </source>
</evidence>
<dbReference type="InterPro" id="IPR003960">
    <property type="entry name" value="ATPase_AAA_CS"/>
</dbReference>
<dbReference type="InterPro" id="IPR003593">
    <property type="entry name" value="AAA+_ATPase"/>
</dbReference>
<comment type="caution">
    <text evidence="12">The sequence shown here is derived from an EMBL/GenBank/DDBJ whole genome shotgun (WGS) entry which is preliminary data.</text>
</comment>
<evidence type="ECO:0000313" key="14">
    <source>
        <dbReference type="Proteomes" id="UP000272051"/>
    </source>
</evidence>
<dbReference type="GO" id="GO:0005524">
    <property type="term" value="F:ATP binding"/>
    <property type="evidence" value="ECO:0007669"/>
    <property type="project" value="UniProtKB-UniRule"/>
</dbReference>
<dbReference type="InterPro" id="IPR032501">
    <property type="entry name" value="Prot_ATP_ID_OB_2nd"/>
</dbReference>
<dbReference type="AlphaFoldDB" id="A0A497ET60"/>
<proteinExistence type="inferred from homology"/>
<evidence type="ECO:0000256" key="2">
    <source>
        <dbReference type="ARBA" id="ARBA00006914"/>
    </source>
</evidence>
<dbReference type="HAMAP" id="MF_00553">
    <property type="entry name" value="PAN"/>
    <property type="match status" value="1"/>
</dbReference>
<evidence type="ECO:0000256" key="1">
    <source>
        <dbReference type="ARBA" id="ARBA00004496"/>
    </source>
</evidence>
<dbReference type="EMBL" id="QMQV01000004">
    <property type="protein sequence ID" value="RLE50543.1"/>
    <property type="molecule type" value="Genomic_DNA"/>
</dbReference>
<dbReference type="InterPro" id="IPR003959">
    <property type="entry name" value="ATPase_AAA_core"/>
</dbReference>
<dbReference type="Proteomes" id="UP000278475">
    <property type="component" value="Unassembled WGS sequence"/>
</dbReference>
<comment type="domain">
    <text evidence="9">Consists of three main regions, an N-terminal coiled-coil domain that may assist in substrate recognition, an interdomain involved in PAN hexamerization, and a C-terminal ATPase domain of the AAA type.</text>
</comment>
<dbReference type="InterPro" id="IPR023501">
    <property type="entry name" value="Nucleotidase_PAN"/>
</dbReference>
<feature type="binding site" evidence="9">
    <location>
        <begin position="186"/>
        <end position="191"/>
    </location>
    <ligand>
        <name>ATP</name>
        <dbReference type="ChEBI" id="CHEBI:30616"/>
    </ligand>
</feature>
<dbReference type="FunFam" id="1.10.8.60:FF:000006">
    <property type="entry name" value="26S protease regulatory subunit 8"/>
    <property type="match status" value="1"/>
</dbReference>
<dbReference type="InterPro" id="IPR012340">
    <property type="entry name" value="NA-bd_OB-fold"/>
</dbReference>
<dbReference type="GO" id="GO:0043335">
    <property type="term" value="P:protein unfolding"/>
    <property type="evidence" value="ECO:0007669"/>
    <property type="project" value="UniProtKB-UniRule"/>
</dbReference>
<comment type="similarity">
    <text evidence="2 9 10">Belongs to the AAA ATPase family.</text>
</comment>
<comment type="function">
    <text evidence="9">ATPase which is responsible for recognizing, binding, unfolding and translocation of substrate proteins into the archaeal 20S proteasome core particle. Is essential for opening the gate of the 20S proteasome via an interaction with its C-terminus, thereby allowing substrate entry and access to the site of proteolysis. Thus, the C-termini of the proteasomal ATPase function like a 'key in a lock' to induce gate opening and therefore regulate proteolysis. Unfolding activity requires energy from ATP hydrolysis, whereas ATP binding alone promotes ATPase-20S proteasome association which triggers gate opening, and supports translocation of unfolded substrates.</text>
</comment>
<dbReference type="Gene3D" id="3.40.50.300">
    <property type="entry name" value="P-loop containing nucleotide triphosphate hydrolases"/>
    <property type="match status" value="1"/>
</dbReference>
<evidence type="ECO:0000256" key="3">
    <source>
        <dbReference type="ARBA" id="ARBA00022490"/>
    </source>
</evidence>
<dbReference type="SUPFAM" id="SSF52540">
    <property type="entry name" value="P-loop containing nucleoside triphosphate hydrolases"/>
    <property type="match status" value="1"/>
</dbReference>
<keyword evidence="7 9" id="KW-0175">Coiled coil</keyword>
<dbReference type="GO" id="GO:0005737">
    <property type="term" value="C:cytoplasm"/>
    <property type="evidence" value="ECO:0007669"/>
    <property type="project" value="UniProtKB-SubCell"/>
</dbReference>
<dbReference type="InterPro" id="IPR050221">
    <property type="entry name" value="26S_Proteasome_ATPase"/>
</dbReference>
<keyword evidence="6 9" id="KW-0647">Proteasome</keyword>
<evidence type="ECO:0000259" key="11">
    <source>
        <dbReference type="SMART" id="SM00382"/>
    </source>
</evidence>
<feature type="domain" description="AAA+ ATPase" evidence="11">
    <location>
        <begin position="175"/>
        <end position="314"/>
    </location>
</feature>
<dbReference type="EMBL" id="QMQX01000161">
    <property type="protein sequence ID" value="RLE50708.1"/>
    <property type="molecule type" value="Genomic_DNA"/>
</dbReference>
<dbReference type="Pfam" id="PF16450">
    <property type="entry name" value="Prot_ATP_ID_OB_C"/>
    <property type="match status" value="1"/>
</dbReference>
<evidence type="ECO:0000313" key="12">
    <source>
        <dbReference type="EMBL" id="RLE50543.1"/>
    </source>
</evidence>
<dbReference type="Proteomes" id="UP000272051">
    <property type="component" value="Unassembled WGS sequence"/>
</dbReference>
<reference evidence="14 15" key="1">
    <citation type="submission" date="2018-06" db="EMBL/GenBank/DDBJ databases">
        <title>Extensive metabolic versatility and redundancy in microbially diverse, dynamic hydrothermal sediments.</title>
        <authorList>
            <person name="Dombrowski N."/>
            <person name="Teske A."/>
            <person name="Baker B.J."/>
        </authorList>
    </citation>
    <scope>NUCLEOTIDE SEQUENCE [LARGE SCALE GENOMIC DNA]</scope>
    <source>
        <strain evidence="13">B34_G17</strain>
        <strain evidence="12">B66_G16</strain>
    </source>
</reference>
<dbReference type="NCBIfam" id="NF003069">
    <property type="entry name" value="PRK03992.1"/>
    <property type="match status" value="1"/>
</dbReference>
<gene>
    <name evidence="9" type="primary">pan</name>
    <name evidence="12" type="ORF">DRJ31_01080</name>
    <name evidence="13" type="ORF">DRJ33_07205</name>
</gene>
<keyword evidence="3 9" id="KW-0963">Cytoplasm</keyword>
<dbReference type="NCBIfam" id="TIGR01242">
    <property type="entry name" value="proteasome-activating nucleotidase"/>
    <property type="match status" value="1"/>
</dbReference>
<organism evidence="12 15">
    <name type="scientific">Thermoproteota archaeon</name>
    <dbReference type="NCBI Taxonomy" id="2056631"/>
    <lineage>
        <taxon>Archaea</taxon>
        <taxon>Thermoproteota</taxon>
    </lineage>
</organism>
<keyword evidence="5 9" id="KW-0067">ATP-binding</keyword>
<dbReference type="PANTHER" id="PTHR23073">
    <property type="entry name" value="26S PROTEASOME REGULATORY SUBUNIT"/>
    <property type="match status" value="1"/>
</dbReference>
<dbReference type="InterPro" id="IPR027417">
    <property type="entry name" value="P-loop_NTPase"/>
</dbReference>
<dbReference type="GO" id="GO:0022623">
    <property type="term" value="C:proteasome-activating nucleotidase complex"/>
    <property type="evidence" value="ECO:0007669"/>
    <property type="project" value="UniProtKB-UniRule"/>
</dbReference>
<evidence type="ECO:0000256" key="5">
    <source>
        <dbReference type="ARBA" id="ARBA00022840"/>
    </source>
</evidence>
<feature type="binding site" evidence="9">
    <location>
        <position position="325"/>
    </location>
    <ligand>
        <name>ATP</name>
        <dbReference type="ChEBI" id="CHEBI:30616"/>
    </ligand>
</feature>
<evidence type="ECO:0000256" key="10">
    <source>
        <dbReference type="RuleBase" id="RU003651"/>
    </source>
</evidence>
<comment type="subunit">
    <text evidence="9">Homohexamer. The hexameric complex has a two-ring architecture resembling a top hat that caps the 20S proteasome core at one or both ends. Upon ATP-binding, the C-terminus of PAN interacts with the alpha-rings of the proteasome core by binding to the intersubunit pockets.</text>
</comment>
<evidence type="ECO:0000313" key="13">
    <source>
        <dbReference type="EMBL" id="RLE50708.1"/>
    </source>
</evidence>
<dbReference type="Gene3D" id="1.10.8.60">
    <property type="match status" value="1"/>
</dbReference>
<sequence length="396" mass="44660">MSSFDSESSELQSKEFLTLQIKKLEQRLLDLEEERRELYAERERLLREIEFLREELEKLSTPPLVEAYVIDVLQDGRVVVKSSTGPNLVVTVSERVDKKKLLPGTRVALNQRTFSVMEVLPETFDSYIRAMEVIDAPEVTYNDIGGLKQQIEELRELIELPLTKPDLFKKVGIEPPKGVLLYGPPGCGKTLLAKAVARESKATFIKVVGSELVQKYIGEGARLVRELFALARKKAPSIVFIDEIDAIGGKRYDFSTSGEKEVYRTMMQLLSELDGFSSRGDVKVIGATNRIDMLDPALLRPGRFDRLIEVPLPDFNGRLDIFRIHIKSMNLHEDVDIKALAKITEGASGADIKAICTEAGMFAIRNGREYVQMEDFMKAIEKILKKDRGKGTTTYI</sequence>
<dbReference type="GO" id="GO:0010498">
    <property type="term" value="P:proteasomal protein catabolic process"/>
    <property type="evidence" value="ECO:0007669"/>
    <property type="project" value="UniProtKB-UniRule"/>
</dbReference>
<protein>
    <recommendedName>
        <fullName evidence="9">Proteasome-activating nucleotidase</fullName>
        <shortName evidence="9">PAN</shortName>
    </recommendedName>
    <alternativeName>
        <fullName evidence="9">Proteasomal ATPase</fullName>
    </alternativeName>
    <alternativeName>
        <fullName evidence="9">Proteasome regulatory ATPase</fullName>
    </alternativeName>
    <alternativeName>
        <fullName evidence="9">Proteasome regulatory particle</fullName>
    </alternativeName>
</protein>
<dbReference type="Gene3D" id="2.40.50.140">
    <property type="entry name" value="Nucleic acid-binding proteins"/>
    <property type="match status" value="1"/>
</dbReference>
<dbReference type="FunFam" id="3.40.50.300:FF:000033">
    <property type="entry name" value="26S protease regulatory subunit 6B"/>
    <property type="match status" value="1"/>
</dbReference>
<accession>A0A497ET60</accession>
<evidence type="ECO:0000256" key="7">
    <source>
        <dbReference type="ARBA" id="ARBA00023054"/>
    </source>
</evidence>
<keyword evidence="8 9" id="KW-0143">Chaperone</keyword>
<dbReference type="SMART" id="SM00382">
    <property type="entry name" value="AAA"/>
    <property type="match status" value="1"/>
</dbReference>
<dbReference type="InterPro" id="IPR041569">
    <property type="entry name" value="AAA_lid_3"/>
</dbReference>
<name>A0A497ET60_9CREN</name>